<gene>
    <name evidence="2" type="ORF">EHQ83_01050</name>
</gene>
<evidence type="ECO:0000313" key="3">
    <source>
        <dbReference type="Proteomes" id="UP000297613"/>
    </source>
</evidence>
<dbReference type="GO" id="GO:0008757">
    <property type="term" value="F:S-adenosylmethionine-dependent methyltransferase activity"/>
    <property type="evidence" value="ECO:0007669"/>
    <property type="project" value="InterPro"/>
</dbReference>
<dbReference type="InterPro" id="IPR029063">
    <property type="entry name" value="SAM-dependent_MTases_sf"/>
</dbReference>
<keyword evidence="2" id="KW-0808">Transferase</keyword>
<protein>
    <submittedName>
        <fullName evidence="2">Class I SAM-dependent methyltransferase</fullName>
    </submittedName>
</protein>
<feature type="domain" description="Methyltransferase type 11" evidence="1">
    <location>
        <begin position="147"/>
        <end position="237"/>
    </location>
</feature>
<organism evidence="2 3">
    <name type="scientific">Leptospira yasudae</name>
    <dbReference type="NCBI Taxonomy" id="2202201"/>
    <lineage>
        <taxon>Bacteria</taxon>
        <taxon>Pseudomonadati</taxon>
        <taxon>Spirochaetota</taxon>
        <taxon>Spirochaetia</taxon>
        <taxon>Leptospirales</taxon>
        <taxon>Leptospiraceae</taxon>
        <taxon>Leptospira</taxon>
    </lineage>
</organism>
<comment type="caution">
    <text evidence="2">The sequence shown here is derived from an EMBL/GenBank/DDBJ whole genome shotgun (WGS) entry which is preliminary data.</text>
</comment>
<accession>A0A6N4QEY4</accession>
<dbReference type="RefSeq" id="WP_135750158.1">
    <property type="nucleotide sequence ID" value="NZ_RQGK01000061.1"/>
</dbReference>
<reference evidence="2 3" key="1">
    <citation type="journal article" date="2019" name="PLoS Negl. Trop. Dis.">
        <title>Revisiting the worldwide diversity of Leptospira species in the environment.</title>
        <authorList>
            <person name="Vincent A.T."/>
            <person name="Schiettekatte O."/>
            <person name="Bourhy P."/>
            <person name="Veyrier F.J."/>
            <person name="Picardeau M."/>
        </authorList>
    </citation>
    <scope>NUCLEOTIDE SEQUENCE [LARGE SCALE GENOMIC DNA]</scope>
    <source>
        <strain evidence="2 3">201702445</strain>
    </source>
</reference>
<dbReference type="Gene3D" id="3.40.50.150">
    <property type="entry name" value="Vaccinia Virus protein VP39"/>
    <property type="match status" value="1"/>
</dbReference>
<proteinExistence type="predicted"/>
<name>A0A6N4QEY4_9LEPT</name>
<evidence type="ECO:0000259" key="1">
    <source>
        <dbReference type="Pfam" id="PF08241"/>
    </source>
</evidence>
<dbReference type="GO" id="GO:0032259">
    <property type="term" value="P:methylation"/>
    <property type="evidence" value="ECO:0007669"/>
    <property type="project" value="UniProtKB-KW"/>
</dbReference>
<dbReference type="Proteomes" id="UP000297613">
    <property type="component" value="Unassembled WGS sequence"/>
</dbReference>
<dbReference type="InterPro" id="IPR013216">
    <property type="entry name" value="Methyltransf_11"/>
</dbReference>
<evidence type="ECO:0000313" key="2">
    <source>
        <dbReference type="EMBL" id="TGL89526.1"/>
    </source>
</evidence>
<dbReference type="EMBL" id="RQGM01000006">
    <property type="protein sequence ID" value="TGL89526.1"/>
    <property type="molecule type" value="Genomic_DNA"/>
</dbReference>
<sequence length="369" mass="43185">MNKDIIPELLSCPVTKNKLSILSNREGFAFDSDRAFLKDLFLSSEILLIDSSGKYCYAVKGGIFFLMKKYAYHIPTKDFPHIDSSSEDSDIVERYYEEFGWKNVNDTQLEFNDSFVFEDLRKVTINYFEKCHKRLSKYLGKGGKYFLDAASGPIQYKEYLEYSANYEYRVCLDFSPRALMQVKKKLGNKAICIVGDLTNVPIQSNVVDSFVSLHTIYHIPEALQKIAFEELFRVLKFGEVGAVVYSWANPALPNDLISFAEWNKEKLWFRLLFNSIKSDLFVVQRLNAKANMPSLYFFPHSYEWFMAQSWSFKFSIFVWRALSVEVLEQYIPDGILGKFYLRILYLFERLFSQSFSKICQYPIIQMKKD</sequence>
<dbReference type="SUPFAM" id="SSF53335">
    <property type="entry name" value="S-adenosyl-L-methionine-dependent methyltransferases"/>
    <property type="match status" value="1"/>
</dbReference>
<dbReference type="AlphaFoldDB" id="A0A6N4QEY4"/>
<keyword evidence="2" id="KW-0489">Methyltransferase</keyword>
<dbReference type="Pfam" id="PF08241">
    <property type="entry name" value="Methyltransf_11"/>
    <property type="match status" value="1"/>
</dbReference>